<dbReference type="InterPro" id="IPR013786">
    <property type="entry name" value="AcylCoA_DH/ox_N"/>
</dbReference>
<dbReference type="Pfam" id="PF02771">
    <property type="entry name" value="Acyl-CoA_dh_N"/>
    <property type="match status" value="1"/>
</dbReference>
<dbReference type="AlphaFoldDB" id="A0A919YV78"/>
<keyword evidence="7" id="KW-1185">Reference proteome</keyword>
<evidence type="ECO:0000259" key="5">
    <source>
        <dbReference type="Pfam" id="PF08028"/>
    </source>
</evidence>
<evidence type="ECO:0000313" key="6">
    <source>
        <dbReference type="EMBL" id="GIP17876.1"/>
    </source>
</evidence>
<dbReference type="Pfam" id="PF02770">
    <property type="entry name" value="Acyl-CoA_dh_M"/>
    <property type="match status" value="1"/>
</dbReference>
<dbReference type="Gene3D" id="1.20.140.10">
    <property type="entry name" value="Butyryl-CoA Dehydrogenase, subunit A, domain 3"/>
    <property type="match status" value="1"/>
</dbReference>
<evidence type="ECO:0000259" key="4">
    <source>
        <dbReference type="Pfam" id="PF02771"/>
    </source>
</evidence>
<dbReference type="GO" id="GO:0050660">
    <property type="term" value="F:flavin adenine dinucleotide binding"/>
    <property type="evidence" value="ECO:0007669"/>
    <property type="project" value="InterPro"/>
</dbReference>
<proteinExistence type="predicted"/>
<evidence type="ECO:0000256" key="2">
    <source>
        <dbReference type="ARBA" id="ARBA00023002"/>
    </source>
</evidence>
<dbReference type="SUPFAM" id="SSF56645">
    <property type="entry name" value="Acyl-CoA dehydrogenase NM domain-like"/>
    <property type="match status" value="1"/>
</dbReference>
<dbReference type="Gene3D" id="1.10.540.10">
    <property type="entry name" value="Acyl-CoA dehydrogenase/oxidase, N-terminal domain"/>
    <property type="match status" value="1"/>
</dbReference>
<name>A0A919YV78_9BACL</name>
<dbReference type="InterPro" id="IPR046373">
    <property type="entry name" value="Acyl-CoA_Oxase/DH_mid-dom_sf"/>
</dbReference>
<dbReference type="EMBL" id="BOSE01000007">
    <property type="protein sequence ID" value="GIP17876.1"/>
    <property type="molecule type" value="Genomic_DNA"/>
</dbReference>
<evidence type="ECO:0000256" key="1">
    <source>
        <dbReference type="ARBA" id="ARBA00022630"/>
    </source>
</evidence>
<gene>
    <name evidence="6" type="primary">ydbM</name>
    <name evidence="6" type="ORF">J40TS1_35180</name>
</gene>
<dbReference type="InterPro" id="IPR036250">
    <property type="entry name" value="AcylCo_DH-like_C"/>
</dbReference>
<dbReference type="SUPFAM" id="SSF47203">
    <property type="entry name" value="Acyl-CoA dehydrogenase C-terminal domain-like"/>
    <property type="match status" value="1"/>
</dbReference>
<dbReference type="Proteomes" id="UP000683139">
    <property type="component" value="Unassembled WGS sequence"/>
</dbReference>
<dbReference type="GO" id="GO:0003995">
    <property type="term" value="F:acyl-CoA dehydrogenase activity"/>
    <property type="evidence" value="ECO:0007669"/>
    <property type="project" value="TreeGrafter"/>
</dbReference>
<feature type="domain" description="Acyl-CoA dehydrogenase/oxidase N-terminal" evidence="4">
    <location>
        <begin position="16"/>
        <end position="98"/>
    </location>
</feature>
<dbReference type="CDD" id="cd00567">
    <property type="entry name" value="ACAD"/>
    <property type="match status" value="1"/>
</dbReference>
<dbReference type="PIRSF" id="PIRSF016578">
    <property type="entry name" value="HsaA"/>
    <property type="match status" value="1"/>
</dbReference>
<dbReference type="PANTHER" id="PTHR43884:SF25">
    <property type="entry name" value="ACYL-COA DEHYDROGENASE YDBM-RELATED"/>
    <property type="match status" value="1"/>
</dbReference>
<evidence type="ECO:0000313" key="7">
    <source>
        <dbReference type="Proteomes" id="UP000683139"/>
    </source>
</evidence>
<keyword evidence="2" id="KW-0560">Oxidoreductase</keyword>
<feature type="domain" description="Acyl-CoA dehydrogenase C-terminal" evidence="5">
    <location>
        <begin position="247"/>
        <end position="364"/>
    </location>
</feature>
<dbReference type="Gene3D" id="2.40.110.10">
    <property type="entry name" value="Butyryl-CoA Dehydrogenase, subunit A, domain 2"/>
    <property type="match status" value="1"/>
</dbReference>
<accession>A0A919YV78</accession>
<keyword evidence="1" id="KW-0285">Flavoprotein</keyword>
<evidence type="ECO:0000259" key="3">
    <source>
        <dbReference type="Pfam" id="PF02770"/>
    </source>
</evidence>
<dbReference type="InterPro" id="IPR037069">
    <property type="entry name" value="AcylCoA_DH/ox_N_sf"/>
</dbReference>
<dbReference type="InterPro" id="IPR006091">
    <property type="entry name" value="Acyl-CoA_Oxase/DH_mid-dom"/>
</dbReference>
<organism evidence="6 7">
    <name type="scientific">Paenibacillus montaniterrae</name>
    <dbReference type="NCBI Taxonomy" id="429341"/>
    <lineage>
        <taxon>Bacteria</taxon>
        <taxon>Bacillati</taxon>
        <taxon>Bacillota</taxon>
        <taxon>Bacilli</taxon>
        <taxon>Bacillales</taxon>
        <taxon>Paenibacillaceae</taxon>
        <taxon>Paenibacillus</taxon>
    </lineage>
</organism>
<dbReference type="Pfam" id="PF08028">
    <property type="entry name" value="Acyl-CoA_dh_2"/>
    <property type="match status" value="1"/>
</dbReference>
<dbReference type="PANTHER" id="PTHR43884">
    <property type="entry name" value="ACYL-COA DEHYDROGENASE"/>
    <property type="match status" value="1"/>
</dbReference>
<dbReference type="RefSeq" id="WP_213517686.1">
    <property type="nucleotide sequence ID" value="NZ_BOSE01000007.1"/>
</dbReference>
<protein>
    <submittedName>
        <fullName evidence="6">Acyl-CoA dehydrogenase YdbM</fullName>
    </submittedName>
</protein>
<feature type="domain" description="Acyl-CoA oxidase/dehydrogenase middle" evidence="3">
    <location>
        <begin position="129"/>
        <end position="220"/>
    </location>
</feature>
<dbReference type="InterPro" id="IPR013107">
    <property type="entry name" value="Acyl-CoA_DH_C"/>
</dbReference>
<reference evidence="6" key="1">
    <citation type="submission" date="2021-03" db="EMBL/GenBank/DDBJ databases">
        <title>Antimicrobial resistance genes in bacteria isolated from Japanese honey, and their potential for conferring macrolide and lincosamide resistance in the American foulbrood pathogen Paenibacillus larvae.</title>
        <authorList>
            <person name="Okamoto M."/>
            <person name="Kumagai M."/>
            <person name="Kanamori H."/>
            <person name="Takamatsu D."/>
        </authorList>
    </citation>
    <scope>NUCLEOTIDE SEQUENCE</scope>
    <source>
        <strain evidence="6">J40TS1</strain>
    </source>
</reference>
<sequence length="390" mass="42987">MKRLDHLFVLNKQQEQRMNAIGELADSFAAEAHRVDAEHDFAYKHIEALRGIGYFSYPVPAASGGAGISLYELVLYQERLAQGDAATALGVGWHLSVVKDINDKQLWPQAAIAQLNEQIVKQQLLVNRAATEKASGSPTRGGKPLTTAKQREDGSYVLSGRKTFTTLSPVLDYFIVTASLEQGTAEFIIPREATGLCIEQTWHMLGMRGTASHDLVLDNVVVPETALVYRFPDKAARAATPSLLHIPACYLGIALAARKEAIKFAYHYHPNSLPAPIIQLPNIVQQLGKIELELQAARHFLYSVAARWDQQAQPQEQLVAELNAVKVTAIETALSVVDKAMRIVGAHSLALDHPLQRMYRDVRFGLHNPPMEDAVLTMLGKLAVDDYEKG</sequence>
<dbReference type="InterPro" id="IPR009100">
    <property type="entry name" value="AcylCoA_DH/oxidase_NM_dom_sf"/>
</dbReference>
<comment type="caution">
    <text evidence="6">The sequence shown here is derived from an EMBL/GenBank/DDBJ whole genome shotgun (WGS) entry which is preliminary data.</text>
</comment>